<proteinExistence type="predicted"/>
<sequence>MSSGMSYSKAFFVVALQLLFSSRFVANTDQRTKSAERKSSEGSFVENLGGNLDKKKSPQELAQGFCQMMQSEFKALYEHKQKREFPRIVRSAAELCANSEPKQNAKDFEQNANEVVKSFGGKAAIAEQLALLRTSVVGQLTSWQEEQKMKLSEEQQPNGKQQKQQQQNAVPLLKQLHGILSKFVSYGTKAEEREAMTHWVNLAKKSGQTLSNFVDEITCRMLTNDNDDGKVSEGRHGKEKLRKKRSLSADSKRIIVRLGAFLVFAYYIMEPDNEPPFAYIIFAYIHWGLKKDYIKYE</sequence>
<gene>
    <name evidence="3" type="ORF">niasHT_025231</name>
</gene>
<dbReference type="AlphaFoldDB" id="A0ABD2JGK6"/>
<feature type="compositionally biased region" description="Basic and acidic residues" evidence="1">
    <location>
        <begin position="30"/>
        <end position="40"/>
    </location>
</feature>
<feature type="chain" id="PRO_5044881959" evidence="2">
    <location>
        <begin position="27"/>
        <end position="297"/>
    </location>
</feature>
<accession>A0ABD2JGK6</accession>
<feature type="region of interest" description="Disordered" evidence="1">
    <location>
        <begin position="30"/>
        <end position="54"/>
    </location>
</feature>
<keyword evidence="2" id="KW-0732">Signal</keyword>
<evidence type="ECO:0000313" key="3">
    <source>
        <dbReference type="EMBL" id="KAL3089741.1"/>
    </source>
</evidence>
<feature type="signal peptide" evidence="2">
    <location>
        <begin position="1"/>
        <end position="26"/>
    </location>
</feature>
<name>A0ABD2JGK6_9BILA</name>
<comment type="caution">
    <text evidence="3">The sequence shown here is derived from an EMBL/GenBank/DDBJ whole genome shotgun (WGS) entry which is preliminary data.</text>
</comment>
<dbReference type="Proteomes" id="UP001620626">
    <property type="component" value="Unassembled WGS sequence"/>
</dbReference>
<evidence type="ECO:0000256" key="1">
    <source>
        <dbReference type="SAM" id="MobiDB-lite"/>
    </source>
</evidence>
<dbReference type="EMBL" id="JBICBT010000974">
    <property type="protein sequence ID" value="KAL3089741.1"/>
    <property type="molecule type" value="Genomic_DNA"/>
</dbReference>
<reference evidence="3 4" key="1">
    <citation type="submission" date="2024-10" db="EMBL/GenBank/DDBJ databases">
        <authorList>
            <person name="Kim D."/>
        </authorList>
    </citation>
    <scope>NUCLEOTIDE SEQUENCE [LARGE SCALE GENOMIC DNA]</scope>
    <source>
        <strain evidence="3">BH-2024</strain>
    </source>
</reference>
<feature type="compositionally biased region" description="Low complexity" evidence="1">
    <location>
        <begin position="155"/>
        <end position="168"/>
    </location>
</feature>
<organism evidence="3 4">
    <name type="scientific">Heterodera trifolii</name>
    <dbReference type="NCBI Taxonomy" id="157864"/>
    <lineage>
        <taxon>Eukaryota</taxon>
        <taxon>Metazoa</taxon>
        <taxon>Ecdysozoa</taxon>
        <taxon>Nematoda</taxon>
        <taxon>Chromadorea</taxon>
        <taxon>Rhabditida</taxon>
        <taxon>Tylenchina</taxon>
        <taxon>Tylenchomorpha</taxon>
        <taxon>Tylenchoidea</taxon>
        <taxon>Heteroderidae</taxon>
        <taxon>Heteroderinae</taxon>
        <taxon>Heterodera</taxon>
    </lineage>
</organism>
<keyword evidence="4" id="KW-1185">Reference proteome</keyword>
<evidence type="ECO:0000256" key="2">
    <source>
        <dbReference type="SAM" id="SignalP"/>
    </source>
</evidence>
<protein>
    <submittedName>
        <fullName evidence="3">Uncharacterized protein</fullName>
    </submittedName>
</protein>
<feature type="region of interest" description="Disordered" evidence="1">
    <location>
        <begin position="148"/>
        <end position="168"/>
    </location>
</feature>
<evidence type="ECO:0000313" key="4">
    <source>
        <dbReference type="Proteomes" id="UP001620626"/>
    </source>
</evidence>